<gene>
    <name evidence="1" type="ORF">Fuma_00100</name>
</gene>
<organism evidence="1 2">
    <name type="scientific">Fuerstiella marisgermanici</name>
    <dbReference type="NCBI Taxonomy" id="1891926"/>
    <lineage>
        <taxon>Bacteria</taxon>
        <taxon>Pseudomonadati</taxon>
        <taxon>Planctomycetota</taxon>
        <taxon>Planctomycetia</taxon>
        <taxon>Planctomycetales</taxon>
        <taxon>Planctomycetaceae</taxon>
        <taxon>Fuerstiella</taxon>
    </lineage>
</organism>
<dbReference type="Proteomes" id="UP000187735">
    <property type="component" value="Chromosome"/>
</dbReference>
<keyword evidence="2" id="KW-1185">Reference proteome</keyword>
<evidence type="ECO:0000313" key="1">
    <source>
        <dbReference type="EMBL" id="APZ90521.1"/>
    </source>
</evidence>
<dbReference type="KEGG" id="fmr:Fuma_00100"/>
<dbReference type="AlphaFoldDB" id="A0A1P8W8Z7"/>
<name>A0A1P8W8Z7_9PLAN</name>
<dbReference type="EMBL" id="CP017641">
    <property type="protein sequence ID" value="APZ90521.1"/>
    <property type="molecule type" value="Genomic_DNA"/>
</dbReference>
<dbReference type="STRING" id="1891926.Fuma_00100"/>
<reference evidence="1 2" key="1">
    <citation type="journal article" date="2016" name="Front. Microbiol.">
        <title>Fuerstia marisgermanicae gen. nov., sp. nov., an Unusual Member of the Phylum Planctomycetes from the German Wadden Sea.</title>
        <authorList>
            <person name="Kohn T."/>
            <person name="Heuer A."/>
            <person name="Jogler M."/>
            <person name="Vollmers J."/>
            <person name="Boedeker C."/>
            <person name="Bunk B."/>
            <person name="Rast P."/>
            <person name="Borchert D."/>
            <person name="Glockner I."/>
            <person name="Freese H.M."/>
            <person name="Klenk H.P."/>
            <person name="Overmann J."/>
            <person name="Kaster A.K."/>
            <person name="Rohde M."/>
            <person name="Wiegand S."/>
            <person name="Jogler C."/>
        </authorList>
    </citation>
    <scope>NUCLEOTIDE SEQUENCE [LARGE SCALE GENOMIC DNA]</scope>
    <source>
        <strain evidence="1 2">NH11</strain>
    </source>
</reference>
<proteinExistence type="predicted"/>
<sequence>MRLLKTDSVVALKRVAQPGLEINIASSEALRLIVECREEESIGLFNLVCGLNLKLVRVVQTHVSVYQSRPTEGTNVWRRMKQNVPFCSHIT</sequence>
<protein>
    <submittedName>
        <fullName evidence="1">Uncharacterized protein</fullName>
    </submittedName>
</protein>
<evidence type="ECO:0000313" key="2">
    <source>
        <dbReference type="Proteomes" id="UP000187735"/>
    </source>
</evidence>
<dbReference type="RefSeq" id="WP_145943858.1">
    <property type="nucleotide sequence ID" value="NZ_CP017641.1"/>
</dbReference>
<accession>A0A1P8W8Z7</accession>